<dbReference type="InterPro" id="IPR051531">
    <property type="entry name" value="N-acetyltransferase"/>
</dbReference>
<dbReference type="InterPro" id="IPR000182">
    <property type="entry name" value="GNAT_dom"/>
</dbReference>
<dbReference type="PANTHER" id="PTHR43792">
    <property type="entry name" value="GNAT FAMILY, PUTATIVE (AFU_ORTHOLOGUE AFUA_3G00765)-RELATED-RELATED"/>
    <property type="match status" value="1"/>
</dbReference>
<dbReference type="Proteomes" id="UP000007718">
    <property type="component" value="Chromosome"/>
</dbReference>
<keyword evidence="3" id="KW-1185">Reference proteome</keyword>
<dbReference type="STRING" id="693977.Deipr_0022"/>
<dbReference type="InterPro" id="IPR016181">
    <property type="entry name" value="Acyl_CoA_acyltransferase"/>
</dbReference>
<protein>
    <submittedName>
        <fullName evidence="2">GCN5-related N-acetyltransferase</fullName>
    </submittedName>
</protein>
<reference evidence="2 3" key="2">
    <citation type="journal article" date="2012" name="Stand. Genomic Sci.">
        <title>Complete genome sequence of the orange-red pigmented, radioresistant Deinococcus proteolyticus type strain (MRP(T)).</title>
        <authorList>
            <person name="Copeland A."/>
            <person name="Zeytun A."/>
            <person name="Yassawong M."/>
            <person name="Nolan M."/>
            <person name="Lucas S."/>
            <person name="Hammon N."/>
            <person name="Deshpande S."/>
            <person name="Cheng J.F."/>
            <person name="Han C."/>
            <person name="Tapia R."/>
            <person name="Goodwin L.A."/>
            <person name="Pitluck S."/>
            <person name="Mavromatis K."/>
            <person name="Liolios K."/>
            <person name="Pagani I."/>
            <person name="Ivanova N."/>
            <person name="Mikhailova N."/>
            <person name="Pati A."/>
            <person name="Chen A."/>
            <person name="Palaniappan K."/>
            <person name="Land M."/>
            <person name="Hauser L."/>
            <person name="Jeffries C.D."/>
            <person name="Brambilla E.M."/>
            <person name="Rohde M."/>
            <person name="Sikorski J."/>
            <person name="Pukall R."/>
            <person name="Goker M."/>
            <person name="Detter J.C."/>
            <person name="Woyke T."/>
            <person name="Bristow J."/>
            <person name="Eisen J.A."/>
            <person name="Markowitz V."/>
            <person name="Hugenholtz P."/>
            <person name="Kyrpides N.C."/>
            <person name="Klenk H.P."/>
            <person name="Lapidus A."/>
        </authorList>
    </citation>
    <scope>NUCLEOTIDE SEQUENCE [LARGE SCALE GENOMIC DNA]</scope>
    <source>
        <strain evidence="3">ATCC 35074 / DSM 20540 / JCM 6276 / NBRC 101906 / NCIMB 13154 / VKM Ac-1939 / CCM 2703 / MRP</strain>
    </source>
</reference>
<dbReference type="Gene3D" id="3.40.630.30">
    <property type="match status" value="1"/>
</dbReference>
<dbReference type="SUPFAM" id="SSF55729">
    <property type="entry name" value="Acyl-CoA N-acyltransferases (Nat)"/>
    <property type="match status" value="1"/>
</dbReference>
<dbReference type="HOGENOM" id="CLU_013985_28_0_0"/>
<evidence type="ECO:0000313" key="2">
    <source>
        <dbReference type="EMBL" id="ADY25201.1"/>
    </source>
</evidence>
<accession>F0RIU2</accession>
<proteinExistence type="predicted"/>
<dbReference type="PROSITE" id="PS51186">
    <property type="entry name" value="GNAT"/>
    <property type="match status" value="1"/>
</dbReference>
<dbReference type="PANTHER" id="PTHR43792:SF13">
    <property type="entry name" value="ACETYLTRANSFERASE"/>
    <property type="match status" value="1"/>
</dbReference>
<sequence length="171" mass="18448">MRDALETPRLLLLPLSRELLMQTLGAGTFRAQGATFGEGWAGEAEVIFPLHLLNLGEEDAVRGSFAVVERASGQATGLLGTKHAPEQGRVEIGYGLTEAGRGQGYATEAVGALLEHLRGWPDVQTVLAETLPDNRPSIRVLEKNSFTLTGRRTDSADGELLCWARPLSQQL</sequence>
<feature type="domain" description="N-acetyltransferase" evidence="1">
    <location>
        <begin position="1"/>
        <end position="171"/>
    </location>
</feature>
<gene>
    <name evidence="2" type="ordered locus">Deipr_0022</name>
</gene>
<dbReference type="AlphaFoldDB" id="F0RIU2"/>
<dbReference type="GO" id="GO:0016747">
    <property type="term" value="F:acyltransferase activity, transferring groups other than amino-acyl groups"/>
    <property type="evidence" value="ECO:0007669"/>
    <property type="project" value="InterPro"/>
</dbReference>
<organism evidence="2 3">
    <name type="scientific">Deinococcus proteolyticus (strain ATCC 35074 / DSM 20540 / JCM 6276 / NBRC 101906 / NCIMB 13154 / VKM Ac-1939 / CCM 2703 / MRP)</name>
    <dbReference type="NCBI Taxonomy" id="693977"/>
    <lineage>
        <taxon>Bacteria</taxon>
        <taxon>Thermotogati</taxon>
        <taxon>Deinococcota</taxon>
        <taxon>Deinococci</taxon>
        <taxon>Deinococcales</taxon>
        <taxon>Deinococcaceae</taxon>
        <taxon>Deinococcus</taxon>
    </lineage>
</organism>
<name>F0RIU2_DEIPM</name>
<dbReference type="EMBL" id="CP002536">
    <property type="protein sequence ID" value="ADY25201.1"/>
    <property type="molecule type" value="Genomic_DNA"/>
</dbReference>
<reference evidence="3" key="1">
    <citation type="submission" date="2011-02" db="EMBL/GenBank/DDBJ databases">
        <title>The complete sequence of chromosome of Deinococcus proteolyticus DSM 20540.</title>
        <authorList>
            <consortium name="US DOE Joint Genome Institute (JGI-PGF)"/>
            <person name="Lucas S."/>
            <person name="Copeland A."/>
            <person name="Lapidus A."/>
            <person name="Bruce D."/>
            <person name="Goodwin L."/>
            <person name="Pitluck S."/>
            <person name="Kyrpides N."/>
            <person name="Mavromatis K."/>
            <person name="Pagani I."/>
            <person name="Ivanova N."/>
            <person name="Ovchinnikova G."/>
            <person name="Zeytun A."/>
            <person name="Detter J.C."/>
            <person name="Han C."/>
            <person name="Land M."/>
            <person name="Hauser L."/>
            <person name="Markowitz V."/>
            <person name="Cheng J.-F."/>
            <person name="Hugenholtz P."/>
            <person name="Woyke T."/>
            <person name="Wu D."/>
            <person name="Pukall R."/>
            <person name="Steenblock K."/>
            <person name="Brambilla E."/>
            <person name="Klenk H.-P."/>
            <person name="Eisen J.A."/>
        </authorList>
    </citation>
    <scope>NUCLEOTIDE SEQUENCE [LARGE SCALE GENOMIC DNA]</scope>
    <source>
        <strain evidence="3">ATCC 35074 / DSM 20540 / JCM 6276 / NBRC 101906 / NCIMB 13154 / VKM Ac-1939 / CCM 2703 / MRP</strain>
    </source>
</reference>
<dbReference type="KEGG" id="dpt:Deipr_0022"/>
<dbReference type="Pfam" id="PF13302">
    <property type="entry name" value="Acetyltransf_3"/>
    <property type="match status" value="1"/>
</dbReference>
<dbReference type="eggNOG" id="COG1670">
    <property type="taxonomic scope" value="Bacteria"/>
</dbReference>
<keyword evidence="2" id="KW-0808">Transferase</keyword>
<dbReference type="RefSeq" id="WP_013613810.1">
    <property type="nucleotide sequence ID" value="NC_015161.1"/>
</dbReference>
<evidence type="ECO:0000313" key="3">
    <source>
        <dbReference type="Proteomes" id="UP000007718"/>
    </source>
</evidence>
<evidence type="ECO:0000259" key="1">
    <source>
        <dbReference type="PROSITE" id="PS51186"/>
    </source>
</evidence>